<dbReference type="Pfam" id="PF08022">
    <property type="entry name" value="FAD_binding_8"/>
    <property type="match status" value="1"/>
</dbReference>
<dbReference type="SUPFAM" id="SSF52343">
    <property type="entry name" value="Ferredoxin reductase-like, C-terminal NADP-linked domain"/>
    <property type="match status" value="1"/>
</dbReference>
<dbReference type="GO" id="GO:0051537">
    <property type="term" value="F:2 iron, 2 sulfur cluster binding"/>
    <property type="evidence" value="ECO:0007669"/>
    <property type="project" value="UniProtKB-KW"/>
</dbReference>
<dbReference type="GO" id="GO:0050660">
    <property type="term" value="F:flavin adenine dinucleotide binding"/>
    <property type="evidence" value="ECO:0007669"/>
    <property type="project" value="TreeGrafter"/>
</dbReference>
<evidence type="ECO:0000256" key="1">
    <source>
        <dbReference type="ARBA" id="ARBA00001974"/>
    </source>
</evidence>
<dbReference type="PANTHER" id="PTHR47354:SF8">
    <property type="entry name" value="1,2-PHENYLACETYL-COA EPOXIDASE, SUBUNIT E"/>
    <property type="match status" value="1"/>
</dbReference>
<evidence type="ECO:0000256" key="8">
    <source>
        <dbReference type="ARBA" id="ARBA00023014"/>
    </source>
</evidence>
<evidence type="ECO:0000256" key="7">
    <source>
        <dbReference type="ARBA" id="ARBA00023004"/>
    </source>
</evidence>
<feature type="domain" description="FAD-binding FR-type" evidence="9">
    <location>
        <begin position="1"/>
        <end position="102"/>
    </location>
</feature>
<accession>A0A841EVR8</accession>
<dbReference type="SUPFAM" id="SSF63380">
    <property type="entry name" value="Riboflavin synthase domain-like"/>
    <property type="match status" value="1"/>
</dbReference>
<dbReference type="Proteomes" id="UP000524404">
    <property type="component" value="Unassembled WGS sequence"/>
</dbReference>
<keyword evidence="5" id="KW-0274">FAD</keyword>
<sequence>MEQHIVKIQTLETATHDVLKIRTSKPFFYPFLAGQATEVSINKNGWREKRNPFTFTSLPEDKYLEFFIKIYPTHNGVTNQLLDIQKGDELILHEVFGDIAYQKEGVFIAGGAGVTPFIAIFRDLVAKNQLAGNKLFFANKTKADIILHEEFEEMLGKNFINILSDEDEEGYAHGFITEEFIVAHCDVTNKIFYVCGPPSMMEIITIQLKNLGVKNENIVKESF</sequence>
<evidence type="ECO:0000259" key="9">
    <source>
        <dbReference type="PROSITE" id="PS51384"/>
    </source>
</evidence>
<dbReference type="GO" id="GO:0016491">
    <property type="term" value="F:oxidoreductase activity"/>
    <property type="evidence" value="ECO:0007669"/>
    <property type="project" value="UniProtKB-KW"/>
</dbReference>
<keyword evidence="3" id="KW-0001">2Fe-2S</keyword>
<evidence type="ECO:0000313" key="11">
    <source>
        <dbReference type="Proteomes" id="UP000524404"/>
    </source>
</evidence>
<dbReference type="InterPro" id="IPR013112">
    <property type="entry name" value="FAD-bd_8"/>
</dbReference>
<dbReference type="InterPro" id="IPR039261">
    <property type="entry name" value="FNR_nucleotide-bd"/>
</dbReference>
<protein>
    <submittedName>
        <fullName evidence="10">Ferredoxin-NADP reductase</fullName>
    </submittedName>
</protein>
<dbReference type="InterPro" id="IPR017938">
    <property type="entry name" value="Riboflavin_synthase-like_b-brl"/>
</dbReference>
<comment type="caution">
    <text evidence="10">The sequence shown here is derived from an EMBL/GenBank/DDBJ whole genome shotgun (WGS) entry which is preliminary data.</text>
</comment>
<keyword evidence="2" id="KW-0285">Flavoprotein</keyword>
<evidence type="ECO:0000313" key="10">
    <source>
        <dbReference type="EMBL" id="MBB6004400.1"/>
    </source>
</evidence>
<dbReference type="PANTHER" id="PTHR47354">
    <property type="entry name" value="NADH OXIDOREDUCTASE HCR"/>
    <property type="match status" value="1"/>
</dbReference>
<dbReference type="PROSITE" id="PS51384">
    <property type="entry name" value="FAD_FR"/>
    <property type="match status" value="1"/>
</dbReference>
<keyword evidence="8" id="KW-0411">Iron-sulfur</keyword>
<evidence type="ECO:0000256" key="2">
    <source>
        <dbReference type="ARBA" id="ARBA00022630"/>
    </source>
</evidence>
<dbReference type="InterPro" id="IPR001433">
    <property type="entry name" value="OxRdtase_FAD/NAD-bd"/>
</dbReference>
<evidence type="ECO:0000256" key="5">
    <source>
        <dbReference type="ARBA" id="ARBA00022827"/>
    </source>
</evidence>
<dbReference type="PRINTS" id="PR00410">
    <property type="entry name" value="PHEHYDRXLASE"/>
</dbReference>
<evidence type="ECO:0000256" key="3">
    <source>
        <dbReference type="ARBA" id="ARBA00022714"/>
    </source>
</evidence>
<dbReference type="GO" id="GO:0046872">
    <property type="term" value="F:metal ion binding"/>
    <property type="evidence" value="ECO:0007669"/>
    <property type="project" value="UniProtKB-KW"/>
</dbReference>
<keyword evidence="4" id="KW-0479">Metal-binding</keyword>
<proteinExistence type="predicted"/>
<evidence type="ECO:0000256" key="4">
    <source>
        <dbReference type="ARBA" id="ARBA00022723"/>
    </source>
</evidence>
<name>A0A841EVR8_9BACT</name>
<dbReference type="AlphaFoldDB" id="A0A841EVR8"/>
<keyword evidence="7" id="KW-0408">Iron</keyword>
<dbReference type="InterPro" id="IPR017927">
    <property type="entry name" value="FAD-bd_FR_type"/>
</dbReference>
<keyword evidence="11" id="KW-1185">Reference proteome</keyword>
<keyword evidence="6" id="KW-0560">Oxidoreductase</keyword>
<reference evidence="10 11" key="1">
    <citation type="submission" date="2020-08" db="EMBL/GenBank/DDBJ databases">
        <title>Functional genomics of gut bacteria from endangered species of beetles.</title>
        <authorList>
            <person name="Carlos-Shanley C."/>
        </authorList>
    </citation>
    <scope>NUCLEOTIDE SEQUENCE [LARGE SCALE GENOMIC DNA]</scope>
    <source>
        <strain evidence="10 11">S00070</strain>
    </source>
</reference>
<dbReference type="EMBL" id="JACHKT010000023">
    <property type="protein sequence ID" value="MBB6004400.1"/>
    <property type="molecule type" value="Genomic_DNA"/>
</dbReference>
<dbReference type="Gene3D" id="3.40.50.80">
    <property type="entry name" value="Nucleotide-binding domain of ferredoxin-NADP reductase (FNR) module"/>
    <property type="match status" value="1"/>
</dbReference>
<dbReference type="InterPro" id="IPR050415">
    <property type="entry name" value="MRET"/>
</dbReference>
<organism evidence="10 11">
    <name type="scientific">Arcicella rosea</name>
    <dbReference type="NCBI Taxonomy" id="502909"/>
    <lineage>
        <taxon>Bacteria</taxon>
        <taxon>Pseudomonadati</taxon>
        <taxon>Bacteroidota</taxon>
        <taxon>Cytophagia</taxon>
        <taxon>Cytophagales</taxon>
        <taxon>Flectobacillaceae</taxon>
        <taxon>Arcicella</taxon>
    </lineage>
</organism>
<dbReference type="Pfam" id="PF00175">
    <property type="entry name" value="NAD_binding_1"/>
    <property type="match status" value="1"/>
</dbReference>
<dbReference type="RefSeq" id="WP_184135365.1">
    <property type="nucleotide sequence ID" value="NZ_JACHKT010000023.1"/>
</dbReference>
<comment type="cofactor">
    <cofactor evidence="1">
        <name>FAD</name>
        <dbReference type="ChEBI" id="CHEBI:57692"/>
    </cofactor>
</comment>
<evidence type="ECO:0000256" key="6">
    <source>
        <dbReference type="ARBA" id="ARBA00023002"/>
    </source>
</evidence>
<gene>
    <name evidence="10" type="ORF">HNP25_003063</name>
</gene>
<dbReference type="Gene3D" id="2.40.30.10">
    <property type="entry name" value="Translation factors"/>
    <property type="match status" value="1"/>
</dbReference>